<sequence length="38" mass="4579">MKNFPIPRCLLTMRLFEDFKSEKHQKRLNFNCENAAAH</sequence>
<dbReference type="AlphaFoldDB" id="A0A0E9TDH0"/>
<reference evidence="1" key="1">
    <citation type="submission" date="2014-11" db="EMBL/GenBank/DDBJ databases">
        <authorList>
            <person name="Amaro Gonzalez C."/>
        </authorList>
    </citation>
    <scope>NUCLEOTIDE SEQUENCE</scope>
</reference>
<dbReference type="EMBL" id="GBXM01057632">
    <property type="protein sequence ID" value="JAH50945.1"/>
    <property type="molecule type" value="Transcribed_RNA"/>
</dbReference>
<name>A0A0E9TDH0_ANGAN</name>
<accession>A0A0E9TDH0</accession>
<evidence type="ECO:0000313" key="1">
    <source>
        <dbReference type="EMBL" id="JAH50945.1"/>
    </source>
</evidence>
<organism evidence="1">
    <name type="scientific">Anguilla anguilla</name>
    <name type="common">European freshwater eel</name>
    <name type="synonym">Muraena anguilla</name>
    <dbReference type="NCBI Taxonomy" id="7936"/>
    <lineage>
        <taxon>Eukaryota</taxon>
        <taxon>Metazoa</taxon>
        <taxon>Chordata</taxon>
        <taxon>Craniata</taxon>
        <taxon>Vertebrata</taxon>
        <taxon>Euteleostomi</taxon>
        <taxon>Actinopterygii</taxon>
        <taxon>Neopterygii</taxon>
        <taxon>Teleostei</taxon>
        <taxon>Anguilliformes</taxon>
        <taxon>Anguillidae</taxon>
        <taxon>Anguilla</taxon>
    </lineage>
</organism>
<protein>
    <submittedName>
        <fullName evidence="1">Uncharacterized protein</fullName>
    </submittedName>
</protein>
<reference evidence="1" key="2">
    <citation type="journal article" date="2015" name="Fish Shellfish Immunol.">
        <title>Early steps in the European eel (Anguilla anguilla)-Vibrio vulnificus interaction in the gills: Role of the RtxA13 toxin.</title>
        <authorList>
            <person name="Callol A."/>
            <person name="Pajuelo D."/>
            <person name="Ebbesson L."/>
            <person name="Teles M."/>
            <person name="MacKenzie S."/>
            <person name="Amaro C."/>
        </authorList>
    </citation>
    <scope>NUCLEOTIDE SEQUENCE</scope>
</reference>
<proteinExistence type="predicted"/>